<organism evidence="2">
    <name type="scientific">marine metagenome</name>
    <dbReference type="NCBI Taxonomy" id="408172"/>
    <lineage>
        <taxon>unclassified sequences</taxon>
        <taxon>metagenomes</taxon>
        <taxon>ecological metagenomes</taxon>
    </lineage>
</organism>
<evidence type="ECO:0000259" key="1">
    <source>
        <dbReference type="Pfam" id="PF13290"/>
    </source>
</evidence>
<dbReference type="InterPro" id="IPR059177">
    <property type="entry name" value="GH29D-like_dom"/>
</dbReference>
<proteinExistence type="predicted"/>
<feature type="domain" description="GH29D-like beta-sandwich" evidence="1">
    <location>
        <begin position="35"/>
        <end position="110"/>
    </location>
</feature>
<feature type="non-terminal residue" evidence="2">
    <location>
        <position position="345"/>
    </location>
</feature>
<dbReference type="EMBL" id="UINC01106516">
    <property type="protein sequence ID" value="SVC71238.1"/>
    <property type="molecule type" value="Genomic_DNA"/>
</dbReference>
<gene>
    <name evidence="2" type="ORF">METZ01_LOCUS324092</name>
</gene>
<feature type="non-terminal residue" evidence="2">
    <location>
        <position position="1"/>
    </location>
</feature>
<dbReference type="AlphaFoldDB" id="A0A382PEU3"/>
<reference evidence="2" key="1">
    <citation type="submission" date="2018-05" db="EMBL/GenBank/DDBJ databases">
        <authorList>
            <person name="Lanie J.A."/>
            <person name="Ng W.-L."/>
            <person name="Kazmierczak K.M."/>
            <person name="Andrzejewski T.M."/>
            <person name="Davidsen T.M."/>
            <person name="Wayne K.J."/>
            <person name="Tettelin H."/>
            <person name="Glass J.I."/>
            <person name="Rusch D."/>
            <person name="Podicherti R."/>
            <person name="Tsui H.-C.T."/>
            <person name="Winkler M.E."/>
        </authorList>
    </citation>
    <scope>NUCLEOTIDE SEQUENCE</scope>
</reference>
<dbReference type="InterPro" id="IPR014867">
    <property type="entry name" value="Spore_coat_CotH_CotH2/3/7"/>
</dbReference>
<evidence type="ECO:0000313" key="2">
    <source>
        <dbReference type="EMBL" id="SVC71238.1"/>
    </source>
</evidence>
<sequence>QLSKSSDRYMLKPTPSQTNGPGVIGFVATVKIGVEAGLFEESMEVPISCTTPGSTIVYTTDGSLPTLENGKIISSLAEMLPPQGKVSVDDTTCLRATAFKKNWESSKTKTRTFIFPRKVVQQSDVQPGIQGWSDFAMDARVVNAPRPGYDVQTALHALPSVSIVTPIENLFGDNGIYTRSTSRGPQWERAASFELIFPDGKKGFQVESGIQMHGNSSRNHGFTPKNPMRVEFKSKYGDSKLRYKVFNDSDRDSFDQVLLRPCSTDSWPVRAGNHVLGVQRWHPDHGTYMRDQYMRNLQREMGGYGPYGRYVHLYLDGLYWGVYNLTERGTQHSNASYFGGNKEDW</sequence>
<accession>A0A382PEU3</accession>
<dbReference type="Pfam" id="PF08757">
    <property type="entry name" value="CotH"/>
    <property type="match status" value="1"/>
</dbReference>
<dbReference type="Pfam" id="PF13290">
    <property type="entry name" value="CHB_HEX_C_1"/>
    <property type="match status" value="1"/>
</dbReference>
<name>A0A382PEU3_9ZZZZ</name>
<protein>
    <recommendedName>
        <fullName evidence="1">GH29D-like beta-sandwich domain-containing protein</fullName>
    </recommendedName>
</protein>